<dbReference type="InterPro" id="IPR050799">
    <property type="entry name" value="ZIP_Transporter"/>
</dbReference>
<feature type="transmembrane region" description="Helical" evidence="7">
    <location>
        <begin position="528"/>
        <end position="548"/>
    </location>
</feature>
<evidence type="ECO:0000256" key="3">
    <source>
        <dbReference type="ARBA" id="ARBA00022692"/>
    </source>
</evidence>
<feature type="non-terminal residue" evidence="9">
    <location>
        <position position="1"/>
    </location>
</feature>
<evidence type="ECO:0000256" key="4">
    <source>
        <dbReference type="ARBA" id="ARBA00022989"/>
    </source>
</evidence>
<keyword evidence="4 7" id="KW-1133">Transmembrane helix</keyword>
<evidence type="ECO:0000256" key="7">
    <source>
        <dbReference type="SAM" id="Phobius"/>
    </source>
</evidence>
<name>A0A0B6ZQ24_9EUPU</name>
<comment type="subcellular location">
    <subcellularLocation>
        <location evidence="1">Membrane</location>
        <topology evidence="1">Multi-pass membrane protein</topology>
    </subcellularLocation>
</comment>
<feature type="domain" description="Zinc transporter ZIP4/12 EF-hand" evidence="8">
    <location>
        <begin position="93"/>
        <end position="208"/>
    </location>
</feature>
<keyword evidence="5 7" id="KW-0472">Membrane</keyword>
<evidence type="ECO:0000259" key="8">
    <source>
        <dbReference type="Pfam" id="PF21116"/>
    </source>
</evidence>
<dbReference type="AlphaFoldDB" id="A0A0B6ZQ24"/>
<dbReference type="PANTHER" id="PTHR12191:SF37">
    <property type="entry name" value="ZINC TRANSPORTER FOI"/>
    <property type="match status" value="1"/>
</dbReference>
<feature type="transmembrane region" description="Helical" evidence="7">
    <location>
        <begin position="468"/>
        <end position="486"/>
    </location>
</feature>
<dbReference type="GO" id="GO:0030003">
    <property type="term" value="P:intracellular monoatomic cation homeostasis"/>
    <property type="evidence" value="ECO:0007669"/>
    <property type="project" value="TreeGrafter"/>
</dbReference>
<feature type="transmembrane region" description="Helical" evidence="7">
    <location>
        <begin position="498"/>
        <end position="516"/>
    </location>
</feature>
<dbReference type="GO" id="GO:0140410">
    <property type="term" value="F:monoatomic cation:bicarbonate symporter activity"/>
    <property type="evidence" value="ECO:0007669"/>
    <property type="project" value="TreeGrafter"/>
</dbReference>
<dbReference type="Pfam" id="PF21116">
    <property type="entry name" value="EF-hand_Zip"/>
    <property type="match status" value="1"/>
</dbReference>
<proteinExistence type="inferred from homology"/>
<dbReference type="EMBL" id="HACG01023808">
    <property type="protein sequence ID" value="CEK70673.1"/>
    <property type="molecule type" value="Transcribed_RNA"/>
</dbReference>
<evidence type="ECO:0000256" key="1">
    <source>
        <dbReference type="ARBA" id="ARBA00004141"/>
    </source>
</evidence>
<organism evidence="9">
    <name type="scientific">Arion vulgaris</name>
    <dbReference type="NCBI Taxonomy" id="1028688"/>
    <lineage>
        <taxon>Eukaryota</taxon>
        <taxon>Metazoa</taxon>
        <taxon>Spiralia</taxon>
        <taxon>Lophotrochozoa</taxon>
        <taxon>Mollusca</taxon>
        <taxon>Gastropoda</taxon>
        <taxon>Heterobranchia</taxon>
        <taxon>Euthyneura</taxon>
        <taxon>Panpulmonata</taxon>
        <taxon>Eupulmonata</taxon>
        <taxon>Stylommatophora</taxon>
        <taxon>Helicina</taxon>
        <taxon>Arionoidea</taxon>
        <taxon>Arionidae</taxon>
        <taxon>Arion</taxon>
    </lineage>
</organism>
<dbReference type="InterPro" id="IPR049406">
    <property type="entry name" value="ZIP4_12_EF-hand"/>
</dbReference>
<feature type="transmembrane region" description="Helical" evidence="7">
    <location>
        <begin position="229"/>
        <end position="250"/>
    </location>
</feature>
<dbReference type="GO" id="GO:0005385">
    <property type="term" value="F:zinc ion transmembrane transporter activity"/>
    <property type="evidence" value="ECO:0007669"/>
    <property type="project" value="TreeGrafter"/>
</dbReference>
<gene>
    <name evidence="9" type="primary">ORF75181</name>
</gene>
<reference evidence="9" key="1">
    <citation type="submission" date="2014-12" db="EMBL/GenBank/DDBJ databases">
        <title>Insight into the proteome of Arion vulgaris.</title>
        <authorList>
            <person name="Aradska J."/>
            <person name="Bulat T."/>
            <person name="Smidak R."/>
            <person name="Sarate P."/>
            <person name="Gangsoo J."/>
            <person name="Sialana F."/>
            <person name="Bilban M."/>
            <person name="Lubec G."/>
        </authorList>
    </citation>
    <scope>NUCLEOTIDE SEQUENCE</scope>
    <source>
        <tissue evidence="9">Skin</tissue>
    </source>
</reference>
<dbReference type="GO" id="GO:0005886">
    <property type="term" value="C:plasma membrane"/>
    <property type="evidence" value="ECO:0007669"/>
    <property type="project" value="TreeGrafter"/>
</dbReference>
<evidence type="ECO:0000256" key="6">
    <source>
        <dbReference type="SAM" id="MobiDB-lite"/>
    </source>
</evidence>
<evidence type="ECO:0000256" key="5">
    <source>
        <dbReference type="ARBA" id="ARBA00023136"/>
    </source>
</evidence>
<sequence length="554" mass="61047">DDQTHDDHNHDNHTHDDHTHDDHEHTEDVHDHEINFLILKDKCLSGDALLYYMRLDYYVNVARLGDLASLIVYFIDQGYDIQEKCRLLPHKDEFMNNLFSVYAAQGSNISINGLTKLMSTLGINPEVHTETGEAHIHSHQKRSINLEQIGRSDVIMGTSSRSKRETGRQENIKRCYTANQMLAMYEAQEGIGQAVFQQMCPALLSQKLFADCSHAETEPAPQTSEAEKYGYSTIATAIICLCSVFGVVFIPCVSKKVYAILMSTFVGLAVGTLFSDAILHLIPSALGVHSHDEHEHEHEHEHGDGDGIIVENYVLYGMAIIAGLYFFYILETIMSRLGGHSHSSDNDDTDIMMFSNSLAMTSETVVEEGNPTNDKSGKSYEVQSDSPEILKDLKEKNKTCCGLTPVALMIILGDGIHNFADGLAIGASFTSGIGTGIATCVAVFCHELPHELGDFAVLLESGLSFKKAMLLNLASALTAFIGLYVSLSVTTGEEAQKWIFAVTAGMFLYIALVDLLPQLIKTSGNLHFLLNNVGILVGFAIMLVIAVFEEHIRI</sequence>
<evidence type="ECO:0000256" key="2">
    <source>
        <dbReference type="ARBA" id="ARBA00006939"/>
    </source>
</evidence>
<feature type="transmembrane region" description="Helical" evidence="7">
    <location>
        <begin position="257"/>
        <end position="282"/>
    </location>
</feature>
<comment type="similarity">
    <text evidence="2">Belongs to the ZIP transporter (TC 2.A.5) family.</text>
</comment>
<dbReference type="GO" id="GO:0071578">
    <property type="term" value="P:zinc ion import across plasma membrane"/>
    <property type="evidence" value="ECO:0007669"/>
    <property type="project" value="TreeGrafter"/>
</dbReference>
<feature type="region of interest" description="Disordered" evidence="6">
    <location>
        <begin position="1"/>
        <end position="26"/>
    </location>
</feature>
<feature type="transmembrane region" description="Helical" evidence="7">
    <location>
        <begin position="313"/>
        <end position="330"/>
    </location>
</feature>
<dbReference type="PANTHER" id="PTHR12191">
    <property type="entry name" value="SOLUTE CARRIER FAMILY 39"/>
    <property type="match status" value="1"/>
</dbReference>
<dbReference type="Pfam" id="PF02535">
    <property type="entry name" value="Zip"/>
    <property type="match status" value="1"/>
</dbReference>
<keyword evidence="3 7" id="KW-0812">Transmembrane</keyword>
<dbReference type="InterPro" id="IPR003689">
    <property type="entry name" value="ZIP"/>
</dbReference>
<evidence type="ECO:0000313" key="9">
    <source>
        <dbReference type="EMBL" id="CEK70673.1"/>
    </source>
</evidence>
<protein>
    <recommendedName>
        <fullName evidence="8">Zinc transporter ZIP4/12 EF-hand domain-containing protein</fullName>
    </recommendedName>
</protein>
<accession>A0A0B6ZQ24</accession>